<evidence type="ECO:0000313" key="3">
    <source>
        <dbReference type="Proteomes" id="UP000469452"/>
    </source>
</evidence>
<proteinExistence type="predicted"/>
<dbReference type="PANTHER" id="PTHR47169">
    <property type="entry name" value="OS01G0541250 PROTEIN"/>
    <property type="match status" value="1"/>
</dbReference>
<dbReference type="GO" id="GO:0003676">
    <property type="term" value="F:nucleic acid binding"/>
    <property type="evidence" value="ECO:0007669"/>
    <property type="project" value="InterPro"/>
</dbReference>
<accession>A0A6A4YXL8</accession>
<dbReference type="EMBL" id="VJMI01021311">
    <property type="protein sequence ID" value="KAF0702042.1"/>
    <property type="molecule type" value="Genomic_DNA"/>
</dbReference>
<dbReference type="VEuPathDB" id="FungiDB:H257_07636"/>
<sequence>MWDGKIGLWPIVETKEVSRRTKNRDRGTPVTVPMTGDSSDSSEVARTAWWDNLPEARQRATHVAVDDVEVLAAGRIQLTAQPAMSPDFNVLDLGFFNAIQSLQHQTAVRTIYELIASVQDTFLTWQVMEEAFKLEGDNVYKLSHLKKDVQLKSETVALRPPCDEDVTLALETLETRLDDEHLVDEIVGMLGSALNIVNEA</sequence>
<name>A0A6A4YXL8_APHAT</name>
<protein>
    <submittedName>
        <fullName evidence="2">Uncharacterized protein</fullName>
    </submittedName>
</protein>
<feature type="region of interest" description="Disordered" evidence="1">
    <location>
        <begin position="18"/>
        <end position="40"/>
    </location>
</feature>
<dbReference type="PANTHER" id="PTHR47169:SF2">
    <property type="entry name" value="OS01G0541250 PROTEIN"/>
    <property type="match status" value="1"/>
</dbReference>
<organism evidence="2 3">
    <name type="scientific">Aphanomyces astaci</name>
    <name type="common">Crayfish plague agent</name>
    <dbReference type="NCBI Taxonomy" id="112090"/>
    <lineage>
        <taxon>Eukaryota</taxon>
        <taxon>Sar</taxon>
        <taxon>Stramenopiles</taxon>
        <taxon>Oomycota</taxon>
        <taxon>Saprolegniomycetes</taxon>
        <taxon>Saprolegniales</taxon>
        <taxon>Verrucalvaceae</taxon>
        <taxon>Aphanomyces</taxon>
    </lineage>
</organism>
<dbReference type="Gene3D" id="3.30.420.10">
    <property type="entry name" value="Ribonuclease H-like superfamily/Ribonuclease H"/>
    <property type="match status" value="1"/>
</dbReference>
<gene>
    <name evidence="2" type="ORF">AaE_016165</name>
</gene>
<reference evidence="2 3" key="1">
    <citation type="submission" date="2019-06" db="EMBL/GenBank/DDBJ databases">
        <title>Genomics analysis of Aphanomyces spp. identifies a new class of oomycete effector associated with host adaptation.</title>
        <authorList>
            <person name="Gaulin E."/>
        </authorList>
    </citation>
    <scope>NUCLEOTIDE SEQUENCE [LARGE SCALE GENOMIC DNA]</scope>
    <source>
        <strain evidence="2 3">E</strain>
    </source>
</reference>
<dbReference type="InterPro" id="IPR036397">
    <property type="entry name" value="RNaseH_sf"/>
</dbReference>
<evidence type="ECO:0000313" key="2">
    <source>
        <dbReference type="EMBL" id="KAF0702042.1"/>
    </source>
</evidence>
<dbReference type="AlphaFoldDB" id="A0A6A4YXL8"/>
<dbReference type="Proteomes" id="UP000469452">
    <property type="component" value="Unassembled WGS sequence"/>
</dbReference>
<feature type="compositionally biased region" description="Basic and acidic residues" evidence="1">
    <location>
        <begin position="18"/>
        <end position="27"/>
    </location>
</feature>
<comment type="caution">
    <text evidence="2">The sequence shown here is derived from an EMBL/GenBank/DDBJ whole genome shotgun (WGS) entry which is preliminary data.</text>
</comment>
<evidence type="ECO:0000256" key="1">
    <source>
        <dbReference type="SAM" id="MobiDB-lite"/>
    </source>
</evidence>